<feature type="region of interest" description="Disordered" evidence="1">
    <location>
        <begin position="305"/>
        <end position="341"/>
    </location>
</feature>
<gene>
    <name evidence="2" type="ORF">H2204_001726</name>
</gene>
<organism evidence="2 3">
    <name type="scientific">Knufia peltigerae</name>
    <dbReference type="NCBI Taxonomy" id="1002370"/>
    <lineage>
        <taxon>Eukaryota</taxon>
        <taxon>Fungi</taxon>
        <taxon>Dikarya</taxon>
        <taxon>Ascomycota</taxon>
        <taxon>Pezizomycotina</taxon>
        <taxon>Eurotiomycetes</taxon>
        <taxon>Chaetothyriomycetidae</taxon>
        <taxon>Chaetothyriales</taxon>
        <taxon>Trichomeriaceae</taxon>
        <taxon>Knufia</taxon>
    </lineage>
</organism>
<feature type="compositionally biased region" description="Polar residues" evidence="1">
    <location>
        <begin position="327"/>
        <end position="339"/>
    </location>
</feature>
<dbReference type="EMBL" id="JAPDRN010000006">
    <property type="protein sequence ID" value="KAJ9644374.1"/>
    <property type="molecule type" value="Genomic_DNA"/>
</dbReference>
<sequence length="610" mass="68508">MKFEDIQISLKGDEEINSNLVANVVLRYTKFEKKSNQNRTRRVECLKNTEFNTIDLVLLLVAHGLRHGLFQDGTTLDEILAAANARGDRTLRWKHPSYPLVPSQGTGLSGVLTLNRPTNKTIAMETIKRMGDLAGYLPELLAHDVRRGSAKDLSRLPTNILRPSTEGVARAMGHTNVEANKPYNEDEDEALSVHKPALPVSAIDSTILQVTSGYTMPSHSAMSAMVFDYIRQNSATLLEDDSPPVSFFLSPAPGEDDPMYKDWKKPRKAVAKIVKTEHRNEWVKVQSGVTADRAAFAELYSSQPVASGRTRRPSSGVQTRSSKRVATANQPSLPTTPSNADFDLFSELENDTLGTLCDETTVVAELSAMNDIHPTQVNQSILDLDATEFVLLMSRYNVTLNQAVRGGRTPSPENWEGKVSWGNTRDDPTRFMFKCPNCDSSFYMRQKYENHREICADMGLKKGGLITSQQEEQVAAREHETKQGYKFKCQFAEQGKCDKGPFQGSHQLAQHMHTHEFVKNGLCARREECSSDEIFQNISNWRQHLLNEHSEDRVPERACPRPDLGCNKIFQTLRAYNSRVWTAYQVHDESYTTMKLDKSGSTAEEKENMG</sequence>
<protein>
    <recommendedName>
        <fullName evidence="4">C2H2-type domain-containing protein</fullName>
    </recommendedName>
</protein>
<comment type="caution">
    <text evidence="2">The sequence shown here is derived from an EMBL/GenBank/DDBJ whole genome shotgun (WGS) entry which is preliminary data.</text>
</comment>
<evidence type="ECO:0000313" key="3">
    <source>
        <dbReference type="Proteomes" id="UP001172681"/>
    </source>
</evidence>
<keyword evidence="3" id="KW-1185">Reference proteome</keyword>
<evidence type="ECO:0000256" key="1">
    <source>
        <dbReference type="SAM" id="MobiDB-lite"/>
    </source>
</evidence>
<reference evidence="2" key="1">
    <citation type="submission" date="2022-10" db="EMBL/GenBank/DDBJ databases">
        <title>Culturing micro-colonial fungi from biological soil crusts in the Mojave desert and describing Neophaeococcomyces mojavensis, and introducing the new genera and species Taxawa tesnikishii.</title>
        <authorList>
            <person name="Kurbessoian T."/>
            <person name="Stajich J.E."/>
        </authorList>
    </citation>
    <scope>NUCLEOTIDE SEQUENCE</scope>
    <source>
        <strain evidence="2">TK_35</strain>
    </source>
</reference>
<proteinExistence type="predicted"/>
<name>A0AA38YEK9_9EURO</name>
<dbReference type="AlphaFoldDB" id="A0AA38YEK9"/>
<dbReference type="Proteomes" id="UP001172681">
    <property type="component" value="Unassembled WGS sequence"/>
</dbReference>
<evidence type="ECO:0000313" key="2">
    <source>
        <dbReference type="EMBL" id="KAJ9644374.1"/>
    </source>
</evidence>
<evidence type="ECO:0008006" key="4">
    <source>
        <dbReference type="Google" id="ProtNLM"/>
    </source>
</evidence>
<accession>A0AA38YEK9</accession>